<reference evidence="1" key="2">
    <citation type="journal article" date="2015" name="Fish Shellfish Immunol.">
        <title>Early steps in the European eel (Anguilla anguilla)-Vibrio vulnificus interaction in the gills: Role of the RtxA13 toxin.</title>
        <authorList>
            <person name="Callol A."/>
            <person name="Pajuelo D."/>
            <person name="Ebbesson L."/>
            <person name="Teles M."/>
            <person name="MacKenzie S."/>
            <person name="Amaro C."/>
        </authorList>
    </citation>
    <scope>NUCLEOTIDE SEQUENCE</scope>
</reference>
<evidence type="ECO:0000313" key="1">
    <source>
        <dbReference type="EMBL" id="JAH23737.1"/>
    </source>
</evidence>
<reference evidence="1" key="1">
    <citation type="submission" date="2014-11" db="EMBL/GenBank/DDBJ databases">
        <authorList>
            <person name="Amaro Gonzalez C."/>
        </authorList>
    </citation>
    <scope>NUCLEOTIDE SEQUENCE</scope>
</reference>
<proteinExistence type="predicted"/>
<dbReference type="EMBL" id="GBXM01084840">
    <property type="protein sequence ID" value="JAH23737.1"/>
    <property type="molecule type" value="Transcribed_RNA"/>
</dbReference>
<name>A0A0E9R4R6_ANGAN</name>
<protein>
    <submittedName>
        <fullName evidence="1">Uncharacterized protein</fullName>
    </submittedName>
</protein>
<sequence length="33" mass="3635">MDNKTPPIQLLIGIEENLCQCVGLHLSQTKGQL</sequence>
<accession>A0A0E9R4R6</accession>
<organism evidence="1">
    <name type="scientific">Anguilla anguilla</name>
    <name type="common">European freshwater eel</name>
    <name type="synonym">Muraena anguilla</name>
    <dbReference type="NCBI Taxonomy" id="7936"/>
    <lineage>
        <taxon>Eukaryota</taxon>
        <taxon>Metazoa</taxon>
        <taxon>Chordata</taxon>
        <taxon>Craniata</taxon>
        <taxon>Vertebrata</taxon>
        <taxon>Euteleostomi</taxon>
        <taxon>Actinopterygii</taxon>
        <taxon>Neopterygii</taxon>
        <taxon>Teleostei</taxon>
        <taxon>Anguilliformes</taxon>
        <taxon>Anguillidae</taxon>
        <taxon>Anguilla</taxon>
    </lineage>
</organism>
<dbReference type="AlphaFoldDB" id="A0A0E9R4R6"/>